<proteinExistence type="predicted"/>
<name>A0AAD7G618_MYCRO</name>
<sequence>VGILVELPSGAYSNTNLDHASFFKFLLEKGQAYEDVPSDRFNIEAWKGDSLGQIHVQKGCFLKYIDLFDNVEFGISSCDAR</sequence>
<evidence type="ECO:0000313" key="3">
    <source>
        <dbReference type="Proteomes" id="UP001221757"/>
    </source>
</evidence>
<dbReference type="InterPro" id="IPR014030">
    <property type="entry name" value="Ketoacyl_synth_N"/>
</dbReference>
<dbReference type="Proteomes" id="UP001221757">
    <property type="component" value="Unassembled WGS sequence"/>
</dbReference>
<organism evidence="2 3">
    <name type="scientific">Mycena rosella</name>
    <name type="common">Pink bonnet</name>
    <name type="synonym">Agaricus rosellus</name>
    <dbReference type="NCBI Taxonomy" id="1033263"/>
    <lineage>
        <taxon>Eukaryota</taxon>
        <taxon>Fungi</taxon>
        <taxon>Dikarya</taxon>
        <taxon>Basidiomycota</taxon>
        <taxon>Agaricomycotina</taxon>
        <taxon>Agaricomycetes</taxon>
        <taxon>Agaricomycetidae</taxon>
        <taxon>Agaricales</taxon>
        <taxon>Marasmiineae</taxon>
        <taxon>Mycenaceae</taxon>
        <taxon>Mycena</taxon>
    </lineage>
</organism>
<dbReference type="Pfam" id="PF00109">
    <property type="entry name" value="ketoacyl-synt"/>
    <property type="match status" value="1"/>
</dbReference>
<feature type="non-terminal residue" evidence="2">
    <location>
        <position position="1"/>
    </location>
</feature>
<reference evidence="2" key="1">
    <citation type="submission" date="2023-03" db="EMBL/GenBank/DDBJ databases">
        <title>Massive genome expansion in bonnet fungi (Mycena s.s.) driven by repeated elements and novel gene families across ecological guilds.</title>
        <authorList>
            <consortium name="Lawrence Berkeley National Laboratory"/>
            <person name="Harder C.B."/>
            <person name="Miyauchi S."/>
            <person name="Viragh M."/>
            <person name="Kuo A."/>
            <person name="Thoen E."/>
            <person name="Andreopoulos B."/>
            <person name="Lu D."/>
            <person name="Skrede I."/>
            <person name="Drula E."/>
            <person name="Henrissat B."/>
            <person name="Morin E."/>
            <person name="Kohler A."/>
            <person name="Barry K."/>
            <person name="LaButti K."/>
            <person name="Morin E."/>
            <person name="Salamov A."/>
            <person name="Lipzen A."/>
            <person name="Mereny Z."/>
            <person name="Hegedus B."/>
            <person name="Baldrian P."/>
            <person name="Stursova M."/>
            <person name="Weitz H."/>
            <person name="Taylor A."/>
            <person name="Grigoriev I.V."/>
            <person name="Nagy L.G."/>
            <person name="Martin F."/>
            <person name="Kauserud H."/>
        </authorList>
    </citation>
    <scope>NUCLEOTIDE SEQUENCE</scope>
    <source>
        <strain evidence="2">CBHHK067</strain>
    </source>
</reference>
<comment type="caution">
    <text evidence="2">The sequence shown here is derived from an EMBL/GenBank/DDBJ whole genome shotgun (WGS) entry which is preliminary data.</text>
</comment>
<protein>
    <recommendedName>
        <fullName evidence="1">Beta-ketoacyl synthase-like N-terminal domain-containing protein</fullName>
    </recommendedName>
</protein>
<dbReference type="Gene3D" id="3.40.47.10">
    <property type="match status" value="1"/>
</dbReference>
<accession>A0AAD7G618</accession>
<dbReference type="GO" id="GO:0016746">
    <property type="term" value="F:acyltransferase activity"/>
    <property type="evidence" value="ECO:0007669"/>
    <property type="project" value="InterPro"/>
</dbReference>
<evidence type="ECO:0000313" key="2">
    <source>
        <dbReference type="EMBL" id="KAJ7663055.1"/>
    </source>
</evidence>
<gene>
    <name evidence="2" type="ORF">B0H17DRAFT_892904</name>
</gene>
<evidence type="ECO:0000259" key="1">
    <source>
        <dbReference type="Pfam" id="PF00109"/>
    </source>
</evidence>
<dbReference type="InterPro" id="IPR016039">
    <property type="entry name" value="Thiolase-like"/>
</dbReference>
<dbReference type="AlphaFoldDB" id="A0AAD7G618"/>
<feature type="domain" description="Beta-ketoacyl synthase-like N-terminal" evidence="1">
    <location>
        <begin position="18"/>
        <end position="79"/>
    </location>
</feature>
<keyword evidence="3" id="KW-1185">Reference proteome</keyword>
<dbReference type="EMBL" id="JARKIE010000235">
    <property type="protein sequence ID" value="KAJ7663055.1"/>
    <property type="molecule type" value="Genomic_DNA"/>
</dbReference>
<feature type="non-terminal residue" evidence="2">
    <location>
        <position position="81"/>
    </location>
</feature>